<keyword evidence="4 6" id="KW-0067">ATP-binding</keyword>
<proteinExistence type="inferred from homology"/>
<name>A0A514CNB5_9BACT</name>
<protein>
    <submittedName>
        <fullName evidence="6">ABC transporter ATP-binding protein</fullName>
    </submittedName>
</protein>
<dbReference type="InterPro" id="IPR003593">
    <property type="entry name" value="AAA+_ATPase"/>
</dbReference>
<evidence type="ECO:0000256" key="2">
    <source>
        <dbReference type="ARBA" id="ARBA00022448"/>
    </source>
</evidence>
<evidence type="ECO:0000256" key="4">
    <source>
        <dbReference type="ARBA" id="ARBA00022840"/>
    </source>
</evidence>
<dbReference type="SMART" id="SM00382">
    <property type="entry name" value="AAA"/>
    <property type="match status" value="1"/>
</dbReference>
<dbReference type="OrthoDB" id="977540at2"/>
<dbReference type="AlphaFoldDB" id="A0A514CNB5"/>
<dbReference type="GO" id="GO:0016887">
    <property type="term" value="F:ATP hydrolysis activity"/>
    <property type="evidence" value="ECO:0007669"/>
    <property type="project" value="InterPro"/>
</dbReference>
<evidence type="ECO:0000313" key="7">
    <source>
        <dbReference type="Proteomes" id="UP000316614"/>
    </source>
</evidence>
<sequence length="322" mass="35267">MDNPIIKLNRLTKYYGSFKAVGGLDLEINKGEIFGLLGPNGAGKTTTILMMMGLTEPSSGSAEVCGFDATTNPIAVKRQVGYMPDSVGFYDNMTALENLMYMGSLNGIPHGEVRNRALATMETVGLTGDTVHKKTAAYSRGMKQRLGLAEVLIKEPQVVVLDEPTLGIDPSGVKEFLSLISSLSKERGLTVLLSSHHLHQVQQVCDRVGIFVKGELLGQGSIHALSRKLFAQNAPTVKIKLADRLEIPWKDQDEMLGLAHVEEVSVRGDLLEIASSADVTPEIVRFLVHKGYGITGVQNREYGLEDIYQTYFDNQKIEYNLP</sequence>
<reference evidence="6 7" key="1">
    <citation type="submission" date="2019-06" db="EMBL/GenBank/DDBJ databases">
        <title>Echinicola alkalisoli sp. nov. isolated from saline soil.</title>
        <authorList>
            <person name="Sun J.-Q."/>
            <person name="Xu L."/>
        </authorList>
    </citation>
    <scope>NUCLEOTIDE SEQUENCE [LARGE SCALE GENOMIC DNA]</scope>
    <source>
        <strain evidence="6 7">LN3S3</strain>
    </source>
</reference>
<dbReference type="GO" id="GO:0005524">
    <property type="term" value="F:ATP binding"/>
    <property type="evidence" value="ECO:0007669"/>
    <property type="project" value="UniProtKB-KW"/>
</dbReference>
<evidence type="ECO:0000259" key="5">
    <source>
        <dbReference type="PROSITE" id="PS50893"/>
    </source>
</evidence>
<dbReference type="SUPFAM" id="SSF52540">
    <property type="entry name" value="P-loop containing nucleoside triphosphate hydrolases"/>
    <property type="match status" value="1"/>
</dbReference>
<dbReference type="PANTHER" id="PTHR43335">
    <property type="entry name" value="ABC TRANSPORTER, ATP-BINDING PROTEIN"/>
    <property type="match status" value="1"/>
</dbReference>
<keyword evidence="2" id="KW-0813">Transport</keyword>
<evidence type="ECO:0000256" key="1">
    <source>
        <dbReference type="ARBA" id="ARBA00005417"/>
    </source>
</evidence>
<feature type="domain" description="ABC transporter" evidence="5">
    <location>
        <begin position="6"/>
        <end position="238"/>
    </location>
</feature>
<evidence type="ECO:0000256" key="3">
    <source>
        <dbReference type="ARBA" id="ARBA00022741"/>
    </source>
</evidence>
<gene>
    <name evidence="6" type="ORF">FKX85_20700</name>
</gene>
<dbReference type="PROSITE" id="PS50893">
    <property type="entry name" value="ABC_TRANSPORTER_2"/>
    <property type="match status" value="1"/>
</dbReference>
<dbReference type="InterPro" id="IPR003439">
    <property type="entry name" value="ABC_transporter-like_ATP-bd"/>
</dbReference>
<dbReference type="Gene3D" id="3.40.50.300">
    <property type="entry name" value="P-loop containing nucleotide triphosphate hydrolases"/>
    <property type="match status" value="1"/>
</dbReference>
<keyword evidence="7" id="KW-1185">Reference proteome</keyword>
<dbReference type="Proteomes" id="UP000316614">
    <property type="component" value="Chromosome"/>
</dbReference>
<dbReference type="Pfam" id="PF00005">
    <property type="entry name" value="ABC_tran"/>
    <property type="match status" value="1"/>
</dbReference>
<organism evidence="6 7">
    <name type="scientific">Echinicola soli</name>
    <dbReference type="NCBI Taxonomy" id="2591634"/>
    <lineage>
        <taxon>Bacteria</taxon>
        <taxon>Pseudomonadati</taxon>
        <taxon>Bacteroidota</taxon>
        <taxon>Cytophagia</taxon>
        <taxon>Cytophagales</taxon>
        <taxon>Cyclobacteriaceae</taxon>
        <taxon>Echinicola</taxon>
    </lineage>
</organism>
<keyword evidence="3" id="KW-0547">Nucleotide-binding</keyword>
<comment type="similarity">
    <text evidence="1">Belongs to the ABC transporter superfamily.</text>
</comment>
<dbReference type="EMBL" id="CP041253">
    <property type="protein sequence ID" value="QDH81316.1"/>
    <property type="molecule type" value="Genomic_DNA"/>
</dbReference>
<dbReference type="RefSeq" id="WP_141616530.1">
    <property type="nucleotide sequence ID" value="NZ_CP041253.1"/>
</dbReference>
<dbReference type="CDD" id="cd03230">
    <property type="entry name" value="ABC_DR_subfamily_A"/>
    <property type="match status" value="1"/>
</dbReference>
<accession>A0A514CNB5</accession>
<dbReference type="InterPro" id="IPR027417">
    <property type="entry name" value="P-loop_NTPase"/>
</dbReference>
<dbReference type="PANTHER" id="PTHR43335:SF4">
    <property type="entry name" value="ABC TRANSPORTER, ATP-BINDING PROTEIN"/>
    <property type="match status" value="1"/>
</dbReference>
<evidence type="ECO:0000313" key="6">
    <source>
        <dbReference type="EMBL" id="QDH81316.1"/>
    </source>
</evidence>
<dbReference type="KEGG" id="echi:FKX85_20700"/>